<comment type="caution">
    <text evidence="1">The sequence shown here is derived from an EMBL/GenBank/DDBJ whole genome shotgun (WGS) entry which is preliminary data.</text>
</comment>
<sequence>MWKMDIFFSCAGSSQTYNANTVKNNHEHRTHTIVFYLWKNLPLHQYTHVHINTNTVTWSHLSKGTNIHIHIRRNTNIHAHTNTNTKIRIHISTNNITINQGNTDTGTSHQTRFSNTKTYIHIKPNTISHKNTN</sequence>
<evidence type="ECO:0000313" key="2">
    <source>
        <dbReference type="Proteomes" id="UP000735302"/>
    </source>
</evidence>
<dbReference type="EMBL" id="BLXT01006082">
    <property type="protein sequence ID" value="GFO28740.1"/>
    <property type="molecule type" value="Genomic_DNA"/>
</dbReference>
<gene>
    <name evidence="1" type="ORF">PoB_005524500</name>
</gene>
<name>A0AAV4CBE3_9GAST</name>
<organism evidence="1 2">
    <name type="scientific">Plakobranchus ocellatus</name>
    <dbReference type="NCBI Taxonomy" id="259542"/>
    <lineage>
        <taxon>Eukaryota</taxon>
        <taxon>Metazoa</taxon>
        <taxon>Spiralia</taxon>
        <taxon>Lophotrochozoa</taxon>
        <taxon>Mollusca</taxon>
        <taxon>Gastropoda</taxon>
        <taxon>Heterobranchia</taxon>
        <taxon>Euthyneura</taxon>
        <taxon>Panpulmonata</taxon>
        <taxon>Sacoglossa</taxon>
        <taxon>Placobranchoidea</taxon>
        <taxon>Plakobranchidae</taxon>
        <taxon>Plakobranchus</taxon>
    </lineage>
</organism>
<reference evidence="1 2" key="1">
    <citation type="journal article" date="2021" name="Elife">
        <title>Chloroplast acquisition without the gene transfer in kleptoplastic sea slugs, Plakobranchus ocellatus.</title>
        <authorList>
            <person name="Maeda T."/>
            <person name="Takahashi S."/>
            <person name="Yoshida T."/>
            <person name="Shimamura S."/>
            <person name="Takaki Y."/>
            <person name="Nagai Y."/>
            <person name="Toyoda A."/>
            <person name="Suzuki Y."/>
            <person name="Arimoto A."/>
            <person name="Ishii H."/>
            <person name="Satoh N."/>
            <person name="Nishiyama T."/>
            <person name="Hasebe M."/>
            <person name="Maruyama T."/>
            <person name="Minagawa J."/>
            <person name="Obokata J."/>
            <person name="Shigenobu S."/>
        </authorList>
    </citation>
    <scope>NUCLEOTIDE SEQUENCE [LARGE SCALE GENOMIC DNA]</scope>
</reference>
<dbReference type="Proteomes" id="UP000735302">
    <property type="component" value="Unassembled WGS sequence"/>
</dbReference>
<dbReference type="AlphaFoldDB" id="A0AAV4CBE3"/>
<keyword evidence="2" id="KW-1185">Reference proteome</keyword>
<evidence type="ECO:0000313" key="1">
    <source>
        <dbReference type="EMBL" id="GFO28740.1"/>
    </source>
</evidence>
<protein>
    <submittedName>
        <fullName evidence="1">Uncharacterized protein</fullName>
    </submittedName>
</protein>
<accession>A0AAV4CBE3</accession>
<proteinExistence type="predicted"/>